<evidence type="ECO:0000256" key="6">
    <source>
        <dbReference type="ARBA" id="ARBA00023163"/>
    </source>
</evidence>
<comment type="cofactor">
    <cofactor evidence="7">
        <name>Zn(2+)</name>
        <dbReference type="ChEBI" id="CHEBI:29105"/>
    </cofactor>
    <text evidence="7">Binds 1 zinc ion per subunit.</text>
</comment>
<evidence type="ECO:0000256" key="2">
    <source>
        <dbReference type="ARBA" id="ARBA00022491"/>
    </source>
</evidence>
<evidence type="ECO:0000256" key="5">
    <source>
        <dbReference type="ARBA" id="ARBA00023125"/>
    </source>
</evidence>
<keyword evidence="10" id="KW-1185">Reference proteome</keyword>
<keyword evidence="2 8" id="KW-0678">Repressor</keyword>
<gene>
    <name evidence="8" type="primary">fur</name>
    <name evidence="9" type="ORF">GJ668_07490</name>
</gene>
<dbReference type="InterPro" id="IPR036388">
    <property type="entry name" value="WH-like_DNA-bd_sf"/>
</dbReference>
<name>A0A6N8EBI1_9GAMM</name>
<reference evidence="9 10" key="1">
    <citation type="submission" date="2019-11" db="EMBL/GenBank/DDBJ databases">
        <title>Whole-genome sequence of the anaerobic purple sulfur bacterium Allochromatium palmeri DSM 15591.</title>
        <authorList>
            <person name="Kyndt J.A."/>
            <person name="Meyer T.E."/>
        </authorList>
    </citation>
    <scope>NUCLEOTIDE SEQUENCE [LARGE SCALE GENOMIC DNA]</scope>
    <source>
        <strain evidence="9 10">DSM 15591</strain>
    </source>
</reference>
<dbReference type="PANTHER" id="PTHR33202:SF6">
    <property type="entry name" value="ZINC UPTAKE REGULATION PROTEIN"/>
    <property type="match status" value="1"/>
</dbReference>
<keyword evidence="7 8" id="KW-0479">Metal-binding</keyword>
<evidence type="ECO:0000256" key="3">
    <source>
        <dbReference type="ARBA" id="ARBA00022833"/>
    </source>
</evidence>
<evidence type="ECO:0000256" key="4">
    <source>
        <dbReference type="ARBA" id="ARBA00023015"/>
    </source>
</evidence>
<dbReference type="GO" id="GO:0008270">
    <property type="term" value="F:zinc ion binding"/>
    <property type="evidence" value="ECO:0007669"/>
    <property type="project" value="TreeGrafter"/>
</dbReference>
<accession>A0A6N8EBI1</accession>
<dbReference type="InterPro" id="IPR043135">
    <property type="entry name" value="Fur_C"/>
</dbReference>
<feature type="binding site" evidence="7">
    <location>
        <position position="104"/>
    </location>
    <ligand>
        <name>Zn(2+)</name>
        <dbReference type="ChEBI" id="CHEBI:29105"/>
    </ligand>
</feature>
<dbReference type="GO" id="GO:0003700">
    <property type="term" value="F:DNA-binding transcription factor activity"/>
    <property type="evidence" value="ECO:0007669"/>
    <property type="project" value="UniProtKB-UniRule"/>
</dbReference>
<dbReference type="CDD" id="cd07153">
    <property type="entry name" value="Fur_like"/>
    <property type="match status" value="1"/>
</dbReference>
<keyword evidence="8" id="KW-0408">Iron</keyword>
<dbReference type="AlphaFoldDB" id="A0A6N8EBI1"/>
<dbReference type="Gene3D" id="3.30.1490.190">
    <property type="match status" value="1"/>
</dbReference>
<evidence type="ECO:0000313" key="9">
    <source>
        <dbReference type="EMBL" id="MTW20941.1"/>
    </source>
</evidence>
<dbReference type="PANTHER" id="PTHR33202">
    <property type="entry name" value="ZINC UPTAKE REGULATION PROTEIN"/>
    <property type="match status" value="1"/>
</dbReference>
<protein>
    <recommendedName>
        <fullName evidence="8">Ferric uptake regulation protein</fullName>
    </recommendedName>
</protein>
<dbReference type="RefSeq" id="WP_155449522.1">
    <property type="nucleotide sequence ID" value="NZ_WNKT01000011.1"/>
</dbReference>
<dbReference type="GO" id="GO:0045892">
    <property type="term" value="P:negative regulation of DNA-templated transcription"/>
    <property type="evidence" value="ECO:0007669"/>
    <property type="project" value="TreeGrafter"/>
</dbReference>
<evidence type="ECO:0000313" key="10">
    <source>
        <dbReference type="Proteomes" id="UP000434044"/>
    </source>
</evidence>
<keyword evidence="6 8" id="KW-0804">Transcription</keyword>
<feature type="binding site" evidence="7">
    <location>
        <position position="147"/>
    </location>
    <ligand>
        <name>Zn(2+)</name>
        <dbReference type="ChEBI" id="CHEBI:29105"/>
    </ligand>
</feature>
<proteinExistence type="inferred from homology"/>
<dbReference type="GO" id="GO:1900376">
    <property type="term" value="P:regulation of secondary metabolite biosynthetic process"/>
    <property type="evidence" value="ECO:0007669"/>
    <property type="project" value="TreeGrafter"/>
</dbReference>
<comment type="subunit">
    <text evidence="8">Homodimer.</text>
</comment>
<dbReference type="OrthoDB" id="9801127at2"/>
<feature type="binding site" evidence="7">
    <location>
        <position position="107"/>
    </location>
    <ligand>
        <name>Zn(2+)</name>
        <dbReference type="ChEBI" id="CHEBI:29105"/>
    </ligand>
</feature>
<feature type="binding site" evidence="7">
    <location>
        <position position="144"/>
    </location>
    <ligand>
        <name>Zn(2+)</name>
        <dbReference type="ChEBI" id="CHEBI:29105"/>
    </ligand>
</feature>
<dbReference type="Pfam" id="PF01475">
    <property type="entry name" value="FUR"/>
    <property type="match status" value="1"/>
</dbReference>
<dbReference type="Gene3D" id="1.10.10.10">
    <property type="entry name" value="Winged helix-like DNA-binding domain superfamily/Winged helix DNA-binding domain"/>
    <property type="match status" value="1"/>
</dbReference>
<dbReference type="EMBL" id="WNKT01000011">
    <property type="protein sequence ID" value="MTW20941.1"/>
    <property type="molecule type" value="Genomic_DNA"/>
</dbReference>
<dbReference type="Proteomes" id="UP000434044">
    <property type="component" value="Unassembled WGS sequence"/>
</dbReference>
<dbReference type="SUPFAM" id="SSF46785">
    <property type="entry name" value="Winged helix' DNA-binding domain"/>
    <property type="match status" value="1"/>
</dbReference>
<dbReference type="InterPro" id="IPR036390">
    <property type="entry name" value="WH_DNA-bd_sf"/>
</dbReference>
<comment type="caution">
    <text evidence="9">The sequence shown here is derived from an EMBL/GenBank/DDBJ whole genome shotgun (WGS) entry which is preliminary data.</text>
</comment>
<evidence type="ECO:0000256" key="7">
    <source>
        <dbReference type="PIRSR" id="PIRSR602481-1"/>
    </source>
</evidence>
<sequence>MPTTGEALERVLDRAEALCRQRGVRLTPQRRRVLSILCMAERPLGAYEILEIMREGARALAPPTVYRALDFLLEQGLAHKIESLHAFVGCTHPEHPHASQFLICAECGRVTELEDATIAHSLTLAASESGFRPSRPVVELIGTCADCVLKHA</sequence>
<keyword evidence="8" id="KW-0963">Cytoplasm</keyword>
<evidence type="ECO:0000256" key="1">
    <source>
        <dbReference type="ARBA" id="ARBA00007957"/>
    </source>
</evidence>
<keyword evidence="3 7" id="KW-0862">Zinc</keyword>
<dbReference type="InterPro" id="IPR002481">
    <property type="entry name" value="FUR"/>
</dbReference>
<organism evidence="9 10">
    <name type="scientific">Allochromatium palmeri</name>
    <dbReference type="NCBI Taxonomy" id="231048"/>
    <lineage>
        <taxon>Bacteria</taxon>
        <taxon>Pseudomonadati</taxon>
        <taxon>Pseudomonadota</taxon>
        <taxon>Gammaproteobacteria</taxon>
        <taxon>Chromatiales</taxon>
        <taxon>Chromatiaceae</taxon>
        <taxon>Allochromatium</taxon>
    </lineage>
</organism>
<keyword evidence="5 8" id="KW-0238">DNA-binding</keyword>
<comment type="subcellular location">
    <subcellularLocation>
        <location evidence="8">Cytoplasm</location>
    </subcellularLocation>
</comment>
<evidence type="ECO:0000256" key="8">
    <source>
        <dbReference type="RuleBase" id="RU364037"/>
    </source>
</evidence>
<dbReference type="GO" id="GO:0000976">
    <property type="term" value="F:transcription cis-regulatory region binding"/>
    <property type="evidence" value="ECO:0007669"/>
    <property type="project" value="TreeGrafter"/>
</dbReference>
<dbReference type="GO" id="GO:0005829">
    <property type="term" value="C:cytosol"/>
    <property type="evidence" value="ECO:0007669"/>
    <property type="project" value="TreeGrafter"/>
</dbReference>
<keyword evidence="4 8" id="KW-0805">Transcription regulation</keyword>
<comment type="similarity">
    <text evidence="1 8">Belongs to the Fur family.</text>
</comment>